<reference evidence="1" key="2">
    <citation type="journal article" date="2015" name="Data Brief">
        <title>Shoot transcriptome of the giant reed, Arundo donax.</title>
        <authorList>
            <person name="Barrero R.A."/>
            <person name="Guerrero F.D."/>
            <person name="Moolhuijzen P."/>
            <person name="Goolsby J.A."/>
            <person name="Tidwell J."/>
            <person name="Bellgard S.E."/>
            <person name="Bellgard M.I."/>
        </authorList>
    </citation>
    <scope>NUCLEOTIDE SEQUENCE</scope>
    <source>
        <tissue evidence="1">Shoot tissue taken approximately 20 cm above the soil surface</tissue>
    </source>
</reference>
<dbReference type="AlphaFoldDB" id="A0A0A9AV56"/>
<reference evidence="1" key="1">
    <citation type="submission" date="2014-09" db="EMBL/GenBank/DDBJ databases">
        <authorList>
            <person name="Magalhaes I.L.F."/>
            <person name="Oliveira U."/>
            <person name="Santos F.R."/>
            <person name="Vidigal T.H.D.A."/>
            <person name="Brescovit A.D."/>
            <person name="Santos A.J."/>
        </authorList>
    </citation>
    <scope>NUCLEOTIDE SEQUENCE</scope>
    <source>
        <tissue evidence="1">Shoot tissue taken approximately 20 cm above the soil surface</tissue>
    </source>
</reference>
<protein>
    <submittedName>
        <fullName evidence="1">Uncharacterized protein</fullName>
    </submittedName>
</protein>
<accession>A0A0A9AV56</accession>
<sequence>MLAVSSTSMREILFNWELDDLLITHISLTSIHTMG</sequence>
<name>A0A0A9AV56_ARUDO</name>
<evidence type="ECO:0000313" key="1">
    <source>
        <dbReference type="EMBL" id="JAD55589.1"/>
    </source>
</evidence>
<organism evidence="1">
    <name type="scientific">Arundo donax</name>
    <name type="common">Giant reed</name>
    <name type="synonym">Donax arundinaceus</name>
    <dbReference type="NCBI Taxonomy" id="35708"/>
    <lineage>
        <taxon>Eukaryota</taxon>
        <taxon>Viridiplantae</taxon>
        <taxon>Streptophyta</taxon>
        <taxon>Embryophyta</taxon>
        <taxon>Tracheophyta</taxon>
        <taxon>Spermatophyta</taxon>
        <taxon>Magnoliopsida</taxon>
        <taxon>Liliopsida</taxon>
        <taxon>Poales</taxon>
        <taxon>Poaceae</taxon>
        <taxon>PACMAD clade</taxon>
        <taxon>Arundinoideae</taxon>
        <taxon>Arundineae</taxon>
        <taxon>Arundo</taxon>
    </lineage>
</organism>
<dbReference type="EMBL" id="GBRH01242306">
    <property type="protein sequence ID" value="JAD55589.1"/>
    <property type="molecule type" value="Transcribed_RNA"/>
</dbReference>
<proteinExistence type="predicted"/>